<evidence type="ECO:0000259" key="8">
    <source>
        <dbReference type="Pfam" id="PF09069"/>
    </source>
</evidence>
<dbReference type="GO" id="GO:0005737">
    <property type="term" value="C:cytoplasm"/>
    <property type="evidence" value="ECO:0007669"/>
    <property type="project" value="UniProtKB-SubCell"/>
</dbReference>
<protein>
    <submittedName>
        <fullName evidence="9">Uncharacterized protein</fullName>
    </submittedName>
</protein>
<accession>A0A811LLD7</accession>
<evidence type="ECO:0000256" key="3">
    <source>
        <dbReference type="ARBA" id="ARBA00022490"/>
    </source>
</evidence>
<dbReference type="InterPro" id="IPR015154">
    <property type="entry name" value="EF-hand_dom_typ2"/>
</dbReference>
<dbReference type="InterPro" id="IPR011992">
    <property type="entry name" value="EF-hand-dom_pair"/>
</dbReference>
<dbReference type="Proteomes" id="UP000614601">
    <property type="component" value="Unassembled WGS sequence"/>
</dbReference>
<evidence type="ECO:0000256" key="6">
    <source>
        <dbReference type="SAM" id="MobiDB-lite"/>
    </source>
</evidence>
<dbReference type="GO" id="GO:0099536">
    <property type="term" value="P:synaptic signaling"/>
    <property type="evidence" value="ECO:0007669"/>
    <property type="project" value="TreeGrafter"/>
</dbReference>
<dbReference type="Gene3D" id="1.10.238.10">
    <property type="entry name" value="EF-hand"/>
    <property type="match status" value="1"/>
</dbReference>
<dbReference type="AlphaFoldDB" id="A0A811LLD7"/>
<dbReference type="Pfam" id="PF09069">
    <property type="entry name" value="EF-hand_3"/>
    <property type="match status" value="1"/>
</dbReference>
<organism evidence="9 10">
    <name type="scientific">Bursaphelenchus okinawaensis</name>
    <dbReference type="NCBI Taxonomy" id="465554"/>
    <lineage>
        <taxon>Eukaryota</taxon>
        <taxon>Metazoa</taxon>
        <taxon>Ecdysozoa</taxon>
        <taxon>Nematoda</taxon>
        <taxon>Chromadorea</taxon>
        <taxon>Rhabditida</taxon>
        <taxon>Tylenchina</taxon>
        <taxon>Tylenchomorpha</taxon>
        <taxon>Aphelenchoidea</taxon>
        <taxon>Aphelenchoididae</taxon>
        <taxon>Bursaphelenchus</taxon>
    </lineage>
</organism>
<evidence type="ECO:0000313" key="10">
    <source>
        <dbReference type="Proteomes" id="UP000614601"/>
    </source>
</evidence>
<dbReference type="PANTHER" id="PTHR12268">
    <property type="entry name" value="E3 UBIQUITIN-PROTEIN LIGASE KCMF1"/>
    <property type="match status" value="1"/>
</dbReference>
<evidence type="ECO:0000256" key="1">
    <source>
        <dbReference type="ARBA" id="ARBA00004278"/>
    </source>
</evidence>
<reference evidence="9" key="1">
    <citation type="submission" date="2020-09" db="EMBL/GenBank/DDBJ databases">
        <authorList>
            <person name="Kikuchi T."/>
        </authorList>
    </citation>
    <scope>NUCLEOTIDE SEQUENCE</scope>
    <source>
        <strain evidence="9">SH1</strain>
    </source>
</reference>
<evidence type="ECO:0000259" key="7">
    <source>
        <dbReference type="Pfam" id="PF09068"/>
    </source>
</evidence>
<dbReference type="OrthoDB" id="10057795at2759"/>
<feature type="compositionally biased region" description="Low complexity" evidence="6">
    <location>
        <begin position="385"/>
        <end position="404"/>
    </location>
</feature>
<keyword evidence="10" id="KW-1185">Reference proteome</keyword>
<evidence type="ECO:0000256" key="5">
    <source>
        <dbReference type="ARBA" id="ARBA00023212"/>
    </source>
</evidence>
<feature type="domain" description="EF-hand" evidence="7">
    <location>
        <begin position="426"/>
        <end position="503"/>
    </location>
</feature>
<dbReference type="PANTHER" id="PTHR12268:SF14">
    <property type="entry name" value="DYSTROPHIN-1"/>
    <property type="match status" value="1"/>
</dbReference>
<dbReference type="InterPro" id="IPR050774">
    <property type="entry name" value="KCMF1/Dystrophin"/>
</dbReference>
<evidence type="ECO:0000256" key="4">
    <source>
        <dbReference type="ARBA" id="ARBA00022837"/>
    </source>
</evidence>
<feature type="domain" description="EF-hand" evidence="8">
    <location>
        <begin position="542"/>
        <end position="638"/>
    </location>
</feature>
<dbReference type="SUPFAM" id="SSF47473">
    <property type="entry name" value="EF-hand"/>
    <property type="match status" value="2"/>
</dbReference>
<dbReference type="Pfam" id="PF09068">
    <property type="entry name" value="EF-hand_2"/>
    <property type="match status" value="1"/>
</dbReference>
<keyword evidence="5" id="KW-0206">Cytoskeleton</keyword>
<dbReference type="Gene3D" id="6.10.140.70">
    <property type="match status" value="1"/>
</dbReference>
<proteinExistence type="predicted"/>
<dbReference type="EMBL" id="CAJFCW020000006">
    <property type="protein sequence ID" value="CAG9123841.1"/>
    <property type="molecule type" value="Genomic_DNA"/>
</dbReference>
<evidence type="ECO:0000256" key="2">
    <source>
        <dbReference type="ARBA" id="ARBA00004496"/>
    </source>
</evidence>
<keyword evidence="3" id="KW-0963">Cytoplasm</keyword>
<feature type="compositionally biased region" description="Basic and acidic residues" evidence="6">
    <location>
        <begin position="368"/>
        <end position="379"/>
    </location>
</feature>
<evidence type="ECO:0000313" key="9">
    <source>
        <dbReference type="EMBL" id="CAD5227922.1"/>
    </source>
</evidence>
<dbReference type="EMBL" id="CAJFDH010000006">
    <property type="protein sequence ID" value="CAD5227922.1"/>
    <property type="molecule type" value="Genomic_DNA"/>
</dbReference>
<gene>
    <name evidence="9" type="ORF">BOKJ2_LOCUS12415</name>
</gene>
<sequence length="829" mass="96336">MSFMGEETFGENKENVAQKVQALVKQFDQITDQCVRFSQSASSAQFAVEPSNFQRGGLRSTYDVERRRSKNSHRRSLNSTCLSNLNNENLDLEQVAQLGVQLRNAERDLEYQADLTDSHAVFVLYKRISNRCEDLQEGKKMLLHAEYSQLHNTVFEAQLQNCRRELDEKLVALQCRRNQLQQILEAIRLWDLQKQPMKEWLSSIQILAERVESTKDLSLLDHLIAEYNKHYEEYLGLQQRTMDIIQEFEFDDQKNMKNEWDEISRTWNGLTELIVRSRKMQSPDLRTKQALSQCETWFKRQLNKLEMWNIQGFNSSERKRIEDILEKSANLMATFHQNAPEIRMSETGRRSLESLESQFERIQQLADELRGKSPRDSPTEKCSASPTTSQTMSMRSTTICSSPQSESSSINGGFVRIQFEPECLRDLLDCLRNYNRIRFSNYRTAMKVWAVQKRLNFDLIDLAHVDILFKQLQLKNSGDLNLDDQFQILKPLFEKAHTDFPTSIKDVRDAILKATDLFKSLALSHDARTVKLSLVFLSNGNLDQKYRYLFAIYSDNGEGTRDKMMDMFTDLAKFPRLVGEDTSRFGLKSAPSSTAALFKHVAETKNLVKVDSITVDQFLEWTHLNPETLTWARSLHHLIRSEFSKHKNAKCAGCKMYPIVGLRKYIKGHKPEHELQEYYEKTNALDNVRDFTQFVHNKMRRRSTGRVGYVTVSPAAYKDEDEIKDDVFDYDTKSTTPPTPPQRTTPIQKHLTPQFRKRTSLEICQENPTDLNNLIRVLRTENEMLKSAYERVKRNPTRSNIVTTPVQRFHQPTEDLTQAVACLLNMASD</sequence>
<dbReference type="GO" id="GO:0045202">
    <property type="term" value="C:synapse"/>
    <property type="evidence" value="ECO:0007669"/>
    <property type="project" value="GOC"/>
</dbReference>
<comment type="subcellular location">
    <subcellularLocation>
        <location evidence="1">Cell membrane</location>
        <location evidence="1">Sarcolemma</location>
        <topology evidence="1">Peripheral membrane protein</topology>
        <orientation evidence="1">Cytoplasmic side</orientation>
    </subcellularLocation>
    <subcellularLocation>
        <location evidence="2">Cytoplasm</location>
    </subcellularLocation>
</comment>
<comment type="caution">
    <text evidence="9">The sequence shown here is derived from an EMBL/GenBank/DDBJ whole genome shotgun (WGS) entry which is preliminary data.</text>
</comment>
<dbReference type="InterPro" id="IPR015153">
    <property type="entry name" value="EF-hand_dom_typ1"/>
</dbReference>
<dbReference type="GO" id="GO:0016010">
    <property type="term" value="C:dystrophin-associated glycoprotein complex"/>
    <property type="evidence" value="ECO:0007669"/>
    <property type="project" value="UniProtKB-ARBA"/>
</dbReference>
<feature type="region of interest" description="Disordered" evidence="6">
    <location>
        <begin position="368"/>
        <end position="404"/>
    </location>
</feature>
<dbReference type="Proteomes" id="UP000783686">
    <property type="component" value="Unassembled WGS sequence"/>
</dbReference>
<keyword evidence="4" id="KW-0106">Calcium</keyword>
<name>A0A811LLD7_9BILA</name>